<gene>
    <name evidence="2" type="ORF">E2C01_079354</name>
</gene>
<dbReference type="EMBL" id="VSRR010065891">
    <property type="protein sequence ID" value="MPC84610.1"/>
    <property type="molecule type" value="Genomic_DNA"/>
</dbReference>
<organism evidence="2 3">
    <name type="scientific">Portunus trituberculatus</name>
    <name type="common">Swimming crab</name>
    <name type="synonym">Neptunus trituberculatus</name>
    <dbReference type="NCBI Taxonomy" id="210409"/>
    <lineage>
        <taxon>Eukaryota</taxon>
        <taxon>Metazoa</taxon>
        <taxon>Ecdysozoa</taxon>
        <taxon>Arthropoda</taxon>
        <taxon>Crustacea</taxon>
        <taxon>Multicrustacea</taxon>
        <taxon>Malacostraca</taxon>
        <taxon>Eumalacostraca</taxon>
        <taxon>Eucarida</taxon>
        <taxon>Decapoda</taxon>
        <taxon>Pleocyemata</taxon>
        <taxon>Brachyura</taxon>
        <taxon>Eubrachyura</taxon>
        <taxon>Portunoidea</taxon>
        <taxon>Portunidae</taxon>
        <taxon>Portuninae</taxon>
        <taxon>Portunus</taxon>
    </lineage>
</organism>
<accession>A0A5B7IJC3</accession>
<proteinExistence type="predicted"/>
<protein>
    <submittedName>
        <fullName evidence="2">Uncharacterized protein</fullName>
    </submittedName>
</protein>
<comment type="caution">
    <text evidence="2">The sequence shown here is derived from an EMBL/GenBank/DDBJ whole genome shotgun (WGS) entry which is preliminary data.</text>
</comment>
<sequence>MDAQRPYPHQMPRRGTETCSSSPGGRRGDRGQYHVTGAPEGRGNPDGVPQGLGAANTSPHPPQPAATPTKENDEASRSRRPVGGGASLPLLTTLAIFQSQSSASVEPLHGGHA</sequence>
<dbReference type="AlphaFoldDB" id="A0A5B7IJC3"/>
<reference evidence="2 3" key="1">
    <citation type="submission" date="2019-05" db="EMBL/GenBank/DDBJ databases">
        <title>Another draft genome of Portunus trituberculatus and its Hox gene families provides insights of decapod evolution.</title>
        <authorList>
            <person name="Jeong J.-H."/>
            <person name="Song I."/>
            <person name="Kim S."/>
            <person name="Choi T."/>
            <person name="Kim D."/>
            <person name="Ryu S."/>
            <person name="Kim W."/>
        </authorList>
    </citation>
    <scope>NUCLEOTIDE SEQUENCE [LARGE SCALE GENOMIC DNA]</scope>
    <source>
        <tissue evidence="2">Muscle</tissue>
    </source>
</reference>
<feature type="region of interest" description="Disordered" evidence="1">
    <location>
        <begin position="1"/>
        <end position="87"/>
    </location>
</feature>
<evidence type="ECO:0000313" key="2">
    <source>
        <dbReference type="EMBL" id="MPC84610.1"/>
    </source>
</evidence>
<evidence type="ECO:0000313" key="3">
    <source>
        <dbReference type="Proteomes" id="UP000324222"/>
    </source>
</evidence>
<dbReference type="Proteomes" id="UP000324222">
    <property type="component" value="Unassembled WGS sequence"/>
</dbReference>
<keyword evidence="3" id="KW-1185">Reference proteome</keyword>
<evidence type="ECO:0000256" key="1">
    <source>
        <dbReference type="SAM" id="MobiDB-lite"/>
    </source>
</evidence>
<name>A0A5B7IJC3_PORTR</name>